<reference evidence="1 2" key="1">
    <citation type="submission" date="2018-10" db="EMBL/GenBank/DDBJ databases">
        <title>Comamonadaceae CDC group NO-1 genome sequencing and assembly.</title>
        <authorList>
            <person name="Bernier A.-M."/>
            <person name="Bernard K."/>
        </authorList>
    </citation>
    <scope>NUCLEOTIDE SEQUENCE [LARGE SCALE GENOMIC DNA]</scope>
    <source>
        <strain evidence="1 2">NML161473</strain>
    </source>
</reference>
<name>A0A3M6Q9Z6_9BURK</name>
<dbReference type="EMBL" id="RDQL01000007">
    <property type="protein sequence ID" value="RMW99766.1"/>
    <property type="molecule type" value="Genomic_DNA"/>
</dbReference>
<gene>
    <name evidence="1" type="ORF">EBQ25_06800</name>
</gene>
<dbReference type="InterPro" id="IPR009858">
    <property type="entry name" value="DUF1415"/>
</dbReference>
<dbReference type="RefSeq" id="WP_122253957.1">
    <property type="nucleotide sequence ID" value="NZ_RDQL01000007.1"/>
</dbReference>
<keyword evidence="2" id="KW-1185">Reference proteome</keyword>
<protein>
    <submittedName>
        <fullName evidence="1">DUF1415 domain-containing protein</fullName>
    </submittedName>
</protein>
<dbReference type="AlphaFoldDB" id="A0A3M6Q9Z6"/>
<organism evidence="1 2">
    <name type="scientific">Allofranklinella schreckenbergeri</name>
    <dbReference type="NCBI Taxonomy" id="1076744"/>
    <lineage>
        <taxon>Bacteria</taxon>
        <taxon>Pseudomonadati</taxon>
        <taxon>Pseudomonadota</taxon>
        <taxon>Betaproteobacteria</taxon>
        <taxon>Burkholderiales</taxon>
        <taxon>Comamonadaceae</taxon>
        <taxon>Allofranklinella</taxon>
    </lineage>
</organism>
<comment type="caution">
    <text evidence="1">The sequence shown here is derived from an EMBL/GenBank/DDBJ whole genome shotgun (WGS) entry which is preliminary data.</text>
</comment>
<dbReference type="Pfam" id="PF07209">
    <property type="entry name" value="DUF1415"/>
    <property type="match status" value="1"/>
</dbReference>
<evidence type="ECO:0000313" key="2">
    <source>
        <dbReference type="Proteomes" id="UP000267035"/>
    </source>
</evidence>
<accession>A0A3M6Q9Z6</accession>
<proteinExistence type="predicted"/>
<dbReference type="Proteomes" id="UP000267035">
    <property type="component" value="Unassembled WGS sequence"/>
</dbReference>
<sequence length="208" mass="22102">MTSFPTSAAPSAGANDEAIIAATRRWVDVAVIGLNLCPFAKAVQVKGQVHYAVSHAQDPSALLKDLARQLLALADSDPAQRDTTLLMVPDMLEDFADFNDFLDEADALLERLGLEGVLQIADFHPHYQFAGTEADDVSNYTNRAPYPTLHLLREDSIEQAVQAVPDASAIFERNIATLEALGLSGVQALGCFAPAAPAPGESESGKGV</sequence>
<evidence type="ECO:0000313" key="1">
    <source>
        <dbReference type="EMBL" id="RMW99766.1"/>
    </source>
</evidence>